<organism evidence="1 2">
    <name type="scientific">Schistosoma margrebowiei</name>
    <dbReference type="NCBI Taxonomy" id="48269"/>
    <lineage>
        <taxon>Eukaryota</taxon>
        <taxon>Metazoa</taxon>
        <taxon>Spiralia</taxon>
        <taxon>Lophotrochozoa</taxon>
        <taxon>Platyhelminthes</taxon>
        <taxon>Trematoda</taxon>
        <taxon>Digenea</taxon>
        <taxon>Strigeidida</taxon>
        <taxon>Schistosomatoidea</taxon>
        <taxon>Schistosomatidae</taxon>
        <taxon>Schistosoma</taxon>
    </lineage>
</organism>
<protein>
    <submittedName>
        <fullName evidence="1">Uncharacterized protein</fullName>
    </submittedName>
</protein>
<name>A0A3P8CI11_9TREM</name>
<dbReference type="Proteomes" id="UP000277204">
    <property type="component" value="Unassembled WGS sequence"/>
</dbReference>
<dbReference type="EMBL" id="UZAI01004028">
    <property type="protein sequence ID" value="VDO83862.1"/>
    <property type="molecule type" value="Genomic_DNA"/>
</dbReference>
<reference evidence="1 2" key="1">
    <citation type="submission" date="2018-11" db="EMBL/GenBank/DDBJ databases">
        <authorList>
            <consortium name="Pathogen Informatics"/>
        </authorList>
    </citation>
    <scope>NUCLEOTIDE SEQUENCE [LARGE SCALE GENOMIC DNA]</scope>
    <source>
        <strain evidence="1 2">Zambia</strain>
    </source>
</reference>
<accession>A0A3P8CI11</accession>
<gene>
    <name evidence="1" type="ORF">SMRZ_LOCUS8904</name>
</gene>
<sequence>MSPFDLSSLGRIVESLVLRFIVAVLSLDSCHVERLAAIGVLGREDCSNGLISVFVVIFSSGRCLFLSSL</sequence>
<evidence type="ECO:0000313" key="1">
    <source>
        <dbReference type="EMBL" id="VDO83862.1"/>
    </source>
</evidence>
<dbReference type="AlphaFoldDB" id="A0A3P8CI11"/>
<evidence type="ECO:0000313" key="2">
    <source>
        <dbReference type="Proteomes" id="UP000277204"/>
    </source>
</evidence>
<keyword evidence="2" id="KW-1185">Reference proteome</keyword>
<proteinExistence type="predicted"/>